<accession>A0ABW7JSZ3</accession>
<dbReference type="EMBL" id="JBIMSO010000059">
    <property type="protein sequence ID" value="MFH5210085.1"/>
    <property type="molecule type" value="Genomic_DNA"/>
</dbReference>
<keyword evidence="1" id="KW-0732">Signal</keyword>
<dbReference type="RefSeq" id="WP_395115759.1">
    <property type="nucleotide sequence ID" value="NZ_JBIMSO010000059.1"/>
</dbReference>
<feature type="chain" id="PRO_5045852510" evidence="1">
    <location>
        <begin position="27"/>
        <end position="293"/>
    </location>
</feature>
<name>A0ABW7JSZ3_9NOCA</name>
<reference evidence="2 3" key="1">
    <citation type="submission" date="2024-10" db="EMBL/GenBank/DDBJ databases">
        <authorList>
            <person name="Riesco R."/>
        </authorList>
    </citation>
    <scope>NUCLEOTIDE SEQUENCE [LARGE SCALE GENOMIC DNA]</scope>
    <source>
        <strain evidence="2 3">NCIMB 15449</strain>
    </source>
</reference>
<gene>
    <name evidence="2" type="ORF">ACHIPZ_18025</name>
</gene>
<dbReference type="SUPFAM" id="SSF53474">
    <property type="entry name" value="alpha/beta-Hydrolases"/>
    <property type="match status" value="1"/>
</dbReference>
<dbReference type="PANTHER" id="PTHR32015">
    <property type="entry name" value="FASTING INDUCED LIPASE"/>
    <property type="match status" value="1"/>
</dbReference>
<protein>
    <submittedName>
        <fullName evidence="2">Esterase/lipase family protein</fullName>
    </submittedName>
</protein>
<sequence length="293" mass="30495">MKHQLVAGVFAVVVSATVAMAPTVYAAEFPVTTDGLAAVVVGIGQPDVAPPGANRARCRSTAHPTPVVLVHGTGLNQNANWAALAPTLANNGYCVFTLTYGRTPYSLGSGAVDSLFTSAEQLGVFVDQVRAWTGADQVDLVGHSQGAAVQRIYTESNPAAVRRVIGLAASYSRGTAFDGIEYLVDALPALRPLLTLGCPACEDLNNPAAYPPPAPTVLYHNIISVTDEVITPYTVGFLPPGPNVVNQTVQNVCPDDKVGHLGIVFDPATLRMVMNALSPDDAAPVVCDLGLPI</sequence>
<organism evidence="2 3">
    <name type="scientific">Antrihabitans spumae</name>
    <dbReference type="NCBI Taxonomy" id="3373370"/>
    <lineage>
        <taxon>Bacteria</taxon>
        <taxon>Bacillati</taxon>
        <taxon>Actinomycetota</taxon>
        <taxon>Actinomycetes</taxon>
        <taxon>Mycobacteriales</taxon>
        <taxon>Nocardiaceae</taxon>
        <taxon>Antrihabitans</taxon>
    </lineage>
</organism>
<dbReference type="Pfam" id="PF01674">
    <property type="entry name" value="Lipase_2"/>
    <property type="match status" value="1"/>
</dbReference>
<evidence type="ECO:0000313" key="3">
    <source>
        <dbReference type="Proteomes" id="UP001609175"/>
    </source>
</evidence>
<dbReference type="Gene3D" id="3.40.50.1820">
    <property type="entry name" value="alpha/beta hydrolase"/>
    <property type="match status" value="1"/>
</dbReference>
<dbReference type="PANTHER" id="PTHR32015:SF1">
    <property type="entry name" value="LIPASE"/>
    <property type="match status" value="1"/>
</dbReference>
<proteinExistence type="predicted"/>
<dbReference type="Proteomes" id="UP001609175">
    <property type="component" value="Unassembled WGS sequence"/>
</dbReference>
<dbReference type="InterPro" id="IPR029058">
    <property type="entry name" value="AB_hydrolase_fold"/>
</dbReference>
<evidence type="ECO:0000256" key="1">
    <source>
        <dbReference type="SAM" id="SignalP"/>
    </source>
</evidence>
<comment type="caution">
    <text evidence="2">The sequence shown here is derived from an EMBL/GenBank/DDBJ whole genome shotgun (WGS) entry which is preliminary data.</text>
</comment>
<dbReference type="InterPro" id="IPR002918">
    <property type="entry name" value="Lipase_EstA/Esterase_EstB"/>
</dbReference>
<feature type="signal peptide" evidence="1">
    <location>
        <begin position="1"/>
        <end position="26"/>
    </location>
</feature>
<evidence type="ECO:0000313" key="2">
    <source>
        <dbReference type="EMBL" id="MFH5210085.1"/>
    </source>
</evidence>